<evidence type="ECO:0000313" key="3">
    <source>
        <dbReference type="Proteomes" id="UP001164746"/>
    </source>
</evidence>
<name>A0ABY7EDM7_MYAAR</name>
<protein>
    <submittedName>
        <fullName evidence="2">Uncharacterized protein</fullName>
    </submittedName>
</protein>
<gene>
    <name evidence="2" type="ORF">MAR_018071</name>
</gene>
<keyword evidence="3" id="KW-1185">Reference proteome</keyword>
<dbReference type="EMBL" id="CP111017">
    <property type="protein sequence ID" value="WAR08113.1"/>
    <property type="molecule type" value="Genomic_DNA"/>
</dbReference>
<keyword evidence="1" id="KW-0812">Transmembrane</keyword>
<evidence type="ECO:0000313" key="2">
    <source>
        <dbReference type="EMBL" id="WAR08113.1"/>
    </source>
</evidence>
<feature type="transmembrane region" description="Helical" evidence="1">
    <location>
        <begin position="59"/>
        <end position="79"/>
    </location>
</feature>
<keyword evidence="1" id="KW-1133">Transmembrane helix</keyword>
<organism evidence="2 3">
    <name type="scientific">Mya arenaria</name>
    <name type="common">Soft-shell clam</name>
    <dbReference type="NCBI Taxonomy" id="6604"/>
    <lineage>
        <taxon>Eukaryota</taxon>
        <taxon>Metazoa</taxon>
        <taxon>Spiralia</taxon>
        <taxon>Lophotrochozoa</taxon>
        <taxon>Mollusca</taxon>
        <taxon>Bivalvia</taxon>
        <taxon>Autobranchia</taxon>
        <taxon>Heteroconchia</taxon>
        <taxon>Euheterodonta</taxon>
        <taxon>Imparidentia</taxon>
        <taxon>Neoheterodontei</taxon>
        <taxon>Myida</taxon>
        <taxon>Myoidea</taxon>
        <taxon>Myidae</taxon>
        <taxon>Mya</taxon>
    </lineage>
</organism>
<evidence type="ECO:0000256" key="1">
    <source>
        <dbReference type="SAM" id="Phobius"/>
    </source>
</evidence>
<reference evidence="2" key="1">
    <citation type="submission" date="2022-11" db="EMBL/GenBank/DDBJ databases">
        <title>Centuries of genome instability and evolution in soft-shell clam transmissible cancer (bioRxiv).</title>
        <authorList>
            <person name="Hart S.F.M."/>
            <person name="Yonemitsu M.A."/>
            <person name="Giersch R.M."/>
            <person name="Beal B.F."/>
            <person name="Arriagada G."/>
            <person name="Davis B.W."/>
            <person name="Ostrander E.A."/>
            <person name="Goff S.P."/>
            <person name="Metzger M.J."/>
        </authorList>
    </citation>
    <scope>NUCLEOTIDE SEQUENCE</scope>
    <source>
        <strain evidence="2">MELC-2E11</strain>
        <tissue evidence="2">Siphon/mantle</tissue>
    </source>
</reference>
<dbReference type="Proteomes" id="UP001164746">
    <property type="component" value="Chromosome 6"/>
</dbReference>
<accession>A0ABY7EDM7</accession>
<sequence>MMFWPKSPCRIPADGITKHMRCLLVWLSIANSIHCTADFVGALWYYRVVQEKANPQHHLHGLCLAQALVCVFGLGFRVFGETGHLYSGPWCWIKKGLPQGWKIFWISVAGVAPEAPQEADTLQDADRTFFCVVWIIFYVFRVPGTINFILEIAYPGSHKEQLNYIKNVLMGMEAFGDDAQAFGNLVFLVIFNKEVRAWLSCKRNCVRPRNARDERSSLIQSTDNHAEPV</sequence>
<proteinExistence type="predicted"/>
<keyword evidence="1" id="KW-0472">Membrane</keyword>